<name>A0A0H5PVN0_9ZZZZ</name>
<protein>
    <submittedName>
        <fullName evidence="1">Uncharacterized protein</fullName>
    </submittedName>
</protein>
<sequence>MMFIFRGIGSFLGLVGSGVAVDKITKQETFFEKHKEVLIVSGLVILFLLLNKK</sequence>
<evidence type="ECO:0000313" key="1">
    <source>
        <dbReference type="EMBL" id="CRY93786.1"/>
    </source>
</evidence>
<organism evidence="1">
    <name type="scientific">uncultured prokaryote</name>
    <dbReference type="NCBI Taxonomy" id="198431"/>
    <lineage>
        <taxon>unclassified sequences</taxon>
        <taxon>environmental samples</taxon>
    </lineage>
</organism>
<accession>A0A0H5PVN0</accession>
<reference evidence="1" key="1">
    <citation type="submission" date="2015-06" db="EMBL/GenBank/DDBJ databases">
        <authorList>
            <person name="Joergensen T."/>
        </authorList>
    </citation>
    <scope>NUCLEOTIDE SEQUENCE</scope>
    <source>
        <strain evidence="1">RGRH0064</strain>
    </source>
</reference>
<dbReference type="AlphaFoldDB" id="A0A0H5PVN0"/>
<dbReference type="EMBL" id="LN852755">
    <property type="protein sequence ID" value="CRY93786.1"/>
    <property type="molecule type" value="Genomic_DNA"/>
</dbReference>
<proteinExistence type="predicted"/>
<reference evidence="1" key="2">
    <citation type="submission" date="2015-07" db="EMBL/GenBank/DDBJ databases">
        <title>Plasmids, circular viruses and viroids from rat gut.</title>
        <authorList>
            <person name="Jorgensen T.J."/>
            <person name="Hansen M.A."/>
            <person name="Xu Z."/>
            <person name="Tabak M.A."/>
            <person name="Sorensen S.J."/>
            <person name="Hansen L.H."/>
        </authorList>
    </citation>
    <scope>NUCLEOTIDE SEQUENCE</scope>
    <source>
        <strain evidence="1">RGRH0064</strain>
    </source>
</reference>